<dbReference type="Proteomes" id="UP000037505">
    <property type="component" value="Unassembled WGS sequence"/>
</dbReference>
<dbReference type="PANTHER" id="PTHR44229:SF4">
    <property type="entry name" value="15-HYDROXYPROSTAGLANDIN DEHYDROGENASE [NAD(+)]"/>
    <property type="match status" value="1"/>
</dbReference>
<keyword evidence="6" id="KW-1185">Reference proteome</keyword>
<dbReference type="Gene3D" id="3.40.50.720">
    <property type="entry name" value="NAD(P)-binding Rossmann-like Domain"/>
    <property type="match status" value="1"/>
</dbReference>
<dbReference type="GO" id="GO:0005737">
    <property type="term" value="C:cytoplasm"/>
    <property type="evidence" value="ECO:0007669"/>
    <property type="project" value="TreeGrafter"/>
</dbReference>
<organism evidence="5 6">
    <name type="scientific">Aspergillus nomiae NRRL (strain ATCC 15546 / NRRL 13137 / CBS 260.88 / M93)</name>
    <dbReference type="NCBI Taxonomy" id="1509407"/>
    <lineage>
        <taxon>Eukaryota</taxon>
        <taxon>Fungi</taxon>
        <taxon>Dikarya</taxon>
        <taxon>Ascomycota</taxon>
        <taxon>Pezizomycotina</taxon>
        <taxon>Eurotiomycetes</taxon>
        <taxon>Eurotiomycetidae</taxon>
        <taxon>Eurotiales</taxon>
        <taxon>Aspergillaceae</taxon>
        <taxon>Aspergillus</taxon>
        <taxon>Aspergillus subgen. Circumdati</taxon>
    </lineage>
</organism>
<dbReference type="SUPFAM" id="SSF51735">
    <property type="entry name" value="NAD(P)-binding Rossmann-fold domains"/>
    <property type="match status" value="1"/>
</dbReference>
<sequence>MGEQNKRVAIITGATSGIGADIARDLHSRGWKVACVGRRTQAGNDLVQSLGENARFFQADVSNYQSQAAVFKKVFQLWGRIDVLCANAGVGDQSSLYLLNRRDKGAEDVPPEPDLSCTDINFKGVPAAGGRIVVTGSIGGIFPHKTYPEYSGTKAAVNQFVRAVAPALKAKDNILINCVLPGIVATPIVPPEMIEAVAPECRTPMKTVLDAVQIFLEDETGMAGQLLECSADKLIYYHLPEMGNGHITKRAVTVWEPLFKLAHGENSDLPDAIPDISPFNGSSLGAPRDAKL</sequence>
<dbReference type="STRING" id="1509407.A0A0L1J479"/>
<evidence type="ECO:0000256" key="4">
    <source>
        <dbReference type="RuleBase" id="RU000363"/>
    </source>
</evidence>
<evidence type="ECO:0000256" key="2">
    <source>
        <dbReference type="ARBA" id="ARBA00022857"/>
    </source>
</evidence>
<evidence type="ECO:0000256" key="3">
    <source>
        <dbReference type="ARBA" id="ARBA00023002"/>
    </source>
</evidence>
<comment type="caution">
    <text evidence="5">The sequence shown here is derived from an EMBL/GenBank/DDBJ whole genome shotgun (WGS) entry which is preliminary data.</text>
</comment>
<dbReference type="Pfam" id="PF00106">
    <property type="entry name" value="adh_short"/>
    <property type="match status" value="1"/>
</dbReference>
<dbReference type="PRINTS" id="PR00080">
    <property type="entry name" value="SDRFAMILY"/>
</dbReference>
<comment type="similarity">
    <text evidence="1 4">Belongs to the short-chain dehydrogenases/reductases (SDR) family.</text>
</comment>
<reference evidence="5 6" key="1">
    <citation type="submission" date="2014-06" db="EMBL/GenBank/DDBJ databases">
        <title>The Genome of the Aflatoxigenic Filamentous Fungus Aspergillus nomius.</title>
        <authorList>
            <person name="Moore M.G."/>
            <person name="Shannon B.M."/>
            <person name="Brian M.M."/>
        </authorList>
    </citation>
    <scope>NUCLEOTIDE SEQUENCE [LARGE SCALE GENOMIC DNA]</scope>
    <source>
        <strain evidence="5 6">NRRL 13137</strain>
    </source>
</reference>
<accession>A0A0L1J479</accession>
<proteinExistence type="inferred from homology"/>
<evidence type="ECO:0000313" key="5">
    <source>
        <dbReference type="EMBL" id="KNG86616.1"/>
    </source>
</evidence>
<dbReference type="InterPro" id="IPR020904">
    <property type="entry name" value="Sc_DH/Rdtase_CS"/>
</dbReference>
<dbReference type="InterPro" id="IPR002347">
    <property type="entry name" value="SDR_fam"/>
</dbReference>
<dbReference type="AlphaFoldDB" id="A0A0L1J479"/>
<gene>
    <name evidence="5" type="ORF">ANOM_006482</name>
</gene>
<evidence type="ECO:0000313" key="6">
    <source>
        <dbReference type="Proteomes" id="UP000037505"/>
    </source>
</evidence>
<keyword evidence="2" id="KW-0521">NADP</keyword>
<dbReference type="RefSeq" id="XP_015407539.1">
    <property type="nucleotide sequence ID" value="XM_015551738.1"/>
</dbReference>
<dbReference type="GeneID" id="26808286"/>
<dbReference type="PROSITE" id="PS00061">
    <property type="entry name" value="ADH_SHORT"/>
    <property type="match status" value="1"/>
</dbReference>
<dbReference type="InterPro" id="IPR036291">
    <property type="entry name" value="NAD(P)-bd_dom_sf"/>
</dbReference>
<dbReference type="GO" id="GO:0044550">
    <property type="term" value="P:secondary metabolite biosynthetic process"/>
    <property type="evidence" value="ECO:0007669"/>
    <property type="project" value="UniProtKB-ARBA"/>
</dbReference>
<protein>
    <submittedName>
        <fullName evidence="5">15-hydroxyprostaglandin dehydrogenase (NAD(+))</fullName>
    </submittedName>
</protein>
<name>A0A0L1J479_ASPN3</name>
<keyword evidence="3" id="KW-0560">Oxidoreductase</keyword>
<evidence type="ECO:0000256" key="1">
    <source>
        <dbReference type="ARBA" id="ARBA00006484"/>
    </source>
</evidence>
<dbReference type="GO" id="GO:0016491">
    <property type="term" value="F:oxidoreductase activity"/>
    <property type="evidence" value="ECO:0007669"/>
    <property type="project" value="UniProtKB-KW"/>
</dbReference>
<dbReference type="PANTHER" id="PTHR44229">
    <property type="entry name" value="15-HYDROXYPROSTAGLANDIN DEHYDROGENASE [NAD(+)]"/>
    <property type="match status" value="1"/>
</dbReference>
<dbReference type="OrthoDB" id="5371740at2759"/>
<dbReference type="PRINTS" id="PR00081">
    <property type="entry name" value="GDHRDH"/>
</dbReference>
<dbReference type="EMBL" id="JNOM01000109">
    <property type="protein sequence ID" value="KNG86616.1"/>
    <property type="molecule type" value="Genomic_DNA"/>
</dbReference>